<dbReference type="GeneID" id="8690501"/>
<dbReference type="RefSeq" id="YP_003359460.1">
    <property type="nucleotide sequence ID" value="NC_013710.1"/>
</dbReference>
<dbReference type="AlphaFoldDB" id="D2JP79"/>
<dbReference type="GO" id="GO:0006412">
    <property type="term" value="P:translation"/>
    <property type="evidence" value="ECO:0007669"/>
    <property type="project" value="InterPro"/>
</dbReference>
<geneLocation type="mitochondrion" evidence="1"/>
<accession>D2JP79</accession>
<dbReference type="SUPFAM" id="SSF50193">
    <property type="entry name" value="Ribosomal protein L14"/>
    <property type="match status" value="1"/>
</dbReference>
<protein>
    <recommendedName>
        <fullName evidence="2">Ribosomal protein L14</fullName>
    </recommendedName>
</protein>
<dbReference type="EMBL" id="GU002153">
    <property type="protein sequence ID" value="ACX62008.1"/>
    <property type="molecule type" value="Genomic_DNA"/>
</dbReference>
<evidence type="ECO:0000313" key="1">
    <source>
        <dbReference type="EMBL" id="ACX62008.1"/>
    </source>
</evidence>
<reference evidence="1" key="1">
    <citation type="journal article" date="2010" name="Curr. Genet.">
        <title>Complete sequence of the mitochondrial genome of a diatom alga Synedra acus and comparative analysis of diatom mitochondrial genomes.</title>
        <authorList>
            <person name="Ravin N.V."/>
            <person name="Galachyants Y.P."/>
            <person name="Mardanov A.V."/>
            <person name="Beletsky A.V."/>
            <person name="Petrova D.P."/>
            <person name="Sherbakova T.A."/>
            <person name="Zakharova Y.R."/>
            <person name="Likhoshway Y.V."/>
            <person name="Skryabin K.G."/>
            <person name="Grachev M.A."/>
        </authorList>
    </citation>
    <scope>NUCLEOTIDE SEQUENCE [LARGE SCALE GENOMIC DNA]</scope>
</reference>
<name>D2JP79_9STRA</name>
<dbReference type="Gene3D" id="2.40.150.20">
    <property type="entry name" value="Ribosomal protein L14"/>
    <property type="match status" value="1"/>
</dbReference>
<evidence type="ECO:0008006" key="2">
    <source>
        <dbReference type="Google" id="ProtNLM"/>
    </source>
</evidence>
<keyword evidence="1" id="KW-0496">Mitochondrion</keyword>
<dbReference type="InterPro" id="IPR036853">
    <property type="entry name" value="Ribosomal_uL14_sf"/>
</dbReference>
<dbReference type="GO" id="GO:0005840">
    <property type="term" value="C:ribosome"/>
    <property type="evidence" value="ECO:0007669"/>
    <property type="project" value="InterPro"/>
</dbReference>
<gene>
    <name evidence="1" type="primary">orf100</name>
</gene>
<sequence length="100" mass="11550">MYIRVNTILKARGYSGADEVMCVKVCNPYGKVTQGGTLLVRVLSLSKKQYPGKLRVEVGKVYKALVITKRERFLVRENVYQNVYNYYVIIRSLIPVEDWS</sequence>
<dbReference type="GO" id="GO:0003735">
    <property type="term" value="F:structural constituent of ribosome"/>
    <property type="evidence" value="ECO:0007669"/>
    <property type="project" value="InterPro"/>
</dbReference>
<organism evidence="1">
    <name type="scientific">Ulnaria acus</name>
    <dbReference type="NCBI Taxonomy" id="1436140"/>
    <lineage>
        <taxon>Eukaryota</taxon>
        <taxon>Sar</taxon>
        <taxon>Stramenopiles</taxon>
        <taxon>Ochrophyta</taxon>
        <taxon>Bacillariophyta</taxon>
        <taxon>Fragilariophyceae</taxon>
        <taxon>Fragilariophycidae</taxon>
        <taxon>Licmophorales</taxon>
        <taxon>Ulnariaceae</taxon>
        <taxon>Ulnaria</taxon>
    </lineage>
</organism>
<proteinExistence type="predicted"/>